<organism evidence="10 11">
    <name type="scientific">Paenibacillus hexagrammi</name>
    <dbReference type="NCBI Taxonomy" id="2908839"/>
    <lineage>
        <taxon>Bacteria</taxon>
        <taxon>Bacillati</taxon>
        <taxon>Bacillota</taxon>
        <taxon>Bacilli</taxon>
        <taxon>Bacillales</taxon>
        <taxon>Paenibacillaceae</taxon>
        <taxon>Paenibacillus</taxon>
    </lineage>
</organism>
<feature type="chain" id="PRO_5045739197" evidence="5">
    <location>
        <begin position="37"/>
        <end position="2276"/>
    </location>
</feature>
<dbReference type="EMBL" id="CP090978">
    <property type="protein sequence ID" value="UJF34928.1"/>
    <property type="molecule type" value="Genomic_DNA"/>
</dbReference>
<dbReference type="SUPFAM" id="SSF75005">
    <property type="entry name" value="Arabinanase/levansucrase/invertase"/>
    <property type="match status" value="2"/>
</dbReference>
<dbReference type="PROSITE" id="PS51766">
    <property type="entry name" value="DOCKERIN"/>
    <property type="match status" value="1"/>
</dbReference>
<evidence type="ECO:0000259" key="9">
    <source>
        <dbReference type="PROSITE" id="PS51820"/>
    </source>
</evidence>
<dbReference type="PROSITE" id="PS50222">
    <property type="entry name" value="EF_HAND_2"/>
    <property type="match status" value="1"/>
</dbReference>
<feature type="signal peptide" evidence="5">
    <location>
        <begin position="1"/>
        <end position="36"/>
    </location>
</feature>
<evidence type="ECO:0000256" key="4">
    <source>
        <dbReference type="ARBA" id="ARBA00023295"/>
    </source>
</evidence>
<dbReference type="InterPro" id="IPR008965">
    <property type="entry name" value="CBM2/CBM3_carb-bd_dom_sf"/>
</dbReference>
<dbReference type="Gene3D" id="2.115.10.20">
    <property type="entry name" value="Glycosyl hydrolase domain, family 43"/>
    <property type="match status" value="2"/>
</dbReference>
<keyword evidence="3" id="KW-0378">Hydrolase</keyword>
<evidence type="ECO:0000259" key="7">
    <source>
        <dbReference type="PROSITE" id="PS51175"/>
    </source>
</evidence>
<feature type="domain" description="Dockerin" evidence="8">
    <location>
        <begin position="2213"/>
        <end position="2276"/>
    </location>
</feature>
<keyword evidence="4" id="KW-0326">Glycosidase</keyword>
<dbReference type="PANTHER" id="PTHR43817">
    <property type="entry name" value="GLYCOSYL HYDROLASE"/>
    <property type="match status" value="1"/>
</dbReference>
<dbReference type="SUPFAM" id="SSF49785">
    <property type="entry name" value="Galactose-binding domain-like"/>
    <property type="match status" value="1"/>
</dbReference>
<dbReference type="Pfam" id="PF00404">
    <property type="entry name" value="Dockerin_1"/>
    <property type="match status" value="1"/>
</dbReference>
<dbReference type="InterPro" id="IPR006710">
    <property type="entry name" value="Glyco_hydro_43"/>
</dbReference>
<dbReference type="Gene3D" id="2.60.120.200">
    <property type="match status" value="1"/>
</dbReference>
<dbReference type="InterPro" id="IPR002102">
    <property type="entry name" value="Cohesin_dom"/>
</dbReference>
<evidence type="ECO:0000256" key="1">
    <source>
        <dbReference type="ARBA" id="ARBA00009865"/>
    </source>
</evidence>
<keyword evidence="11" id="KW-1185">Reference proteome</keyword>
<dbReference type="CDD" id="cd14254">
    <property type="entry name" value="Dockerin_II"/>
    <property type="match status" value="1"/>
</dbReference>
<dbReference type="SUPFAM" id="SSF56988">
    <property type="entry name" value="Anthrax protective antigen"/>
    <property type="match status" value="1"/>
</dbReference>
<gene>
    <name evidence="10" type="ORF">L0M14_07220</name>
</gene>
<dbReference type="InterPro" id="IPR023296">
    <property type="entry name" value="Glyco_hydro_beta-prop_sf"/>
</dbReference>
<dbReference type="InterPro" id="IPR003343">
    <property type="entry name" value="Big_2"/>
</dbReference>
<feature type="domain" description="PA14" evidence="9">
    <location>
        <begin position="525"/>
        <end position="667"/>
    </location>
</feature>
<dbReference type="RefSeq" id="WP_235121501.1">
    <property type="nucleotide sequence ID" value="NZ_CP090978.1"/>
</dbReference>
<dbReference type="SUPFAM" id="SSF49899">
    <property type="entry name" value="Concanavalin A-like lectins/glucanases"/>
    <property type="match status" value="3"/>
</dbReference>
<evidence type="ECO:0000313" key="10">
    <source>
        <dbReference type="EMBL" id="UJF34928.1"/>
    </source>
</evidence>
<dbReference type="InterPro" id="IPR010496">
    <property type="entry name" value="AL/BT2_dom"/>
</dbReference>
<dbReference type="PROSITE" id="PS00018">
    <property type="entry name" value="EF_HAND_1"/>
    <property type="match status" value="2"/>
</dbReference>
<dbReference type="Gene3D" id="3.90.182.10">
    <property type="entry name" value="Toxin - Anthrax Protective Antigen,domain 1"/>
    <property type="match status" value="1"/>
</dbReference>
<dbReference type="SMART" id="SM00635">
    <property type="entry name" value="BID_2"/>
    <property type="match status" value="3"/>
</dbReference>
<dbReference type="InterPro" id="IPR016134">
    <property type="entry name" value="Dockerin_dom"/>
</dbReference>
<dbReference type="InterPro" id="IPR008964">
    <property type="entry name" value="Invasin/intimin_cell_adhesion"/>
</dbReference>
<dbReference type="Gene3D" id="2.60.40.680">
    <property type="match status" value="1"/>
</dbReference>
<evidence type="ECO:0000259" key="6">
    <source>
        <dbReference type="PROSITE" id="PS50222"/>
    </source>
</evidence>
<dbReference type="InterPro" id="IPR013320">
    <property type="entry name" value="ConA-like_dom_sf"/>
</dbReference>
<dbReference type="PANTHER" id="PTHR43817:SF1">
    <property type="entry name" value="HYDROLASE, FAMILY 43, PUTATIVE (AFU_ORTHOLOGUE AFUA_3G01660)-RELATED"/>
    <property type="match status" value="1"/>
</dbReference>
<dbReference type="Pfam" id="PF00963">
    <property type="entry name" value="Cohesin"/>
    <property type="match status" value="1"/>
</dbReference>
<evidence type="ECO:0000259" key="8">
    <source>
        <dbReference type="PROSITE" id="PS51766"/>
    </source>
</evidence>
<evidence type="ECO:0000256" key="5">
    <source>
        <dbReference type="SAM" id="SignalP"/>
    </source>
</evidence>
<dbReference type="PROSITE" id="PS51175">
    <property type="entry name" value="CBM6"/>
    <property type="match status" value="1"/>
</dbReference>
<protein>
    <submittedName>
        <fullName evidence="10">Family 43 glycosylhydrolase</fullName>
    </submittedName>
</protein>
<dbReference type="CDD" id="cd08991">
    <property type="entry name" value="GH43_HoAraf43-like"/>
    <property type="match status" value="1"/>
</dbReference>
<reference evidence="10 11" key="1">
    <citation type="journal article" date="2024" name="Int. J. Syst. Evol. Microbiol.">
        <title>Paenibacillus hexagrammi sp. nov., a novel bacterium isolated from the gut content of Hexagrammos agrammus.</title>
        <authorList>
            <person name="Jung H.K."/>
            <person name="Kim D.G."/>
            <person name="Zin H."/>
            <person name="Park J."/>
            <person name="Jung H."/>
            <person name="Kim Y.O."/>
            <person name="Kong H.J."/>
            <person name="Kim J.W."/>
            <person name="Kim Y.S."/>
        </authorList>
    </citation>
    <scope>NUCLEOTIDE SEQUENCE [LARGE SCALE GENOMIC DNA]</scope>
    <source>
        <strain evidence="10 11">YPD9-1</strain>
    </source>
</reference>
<dbReference type="InterPro" id="IPR017853">
    <property type="entry name" value="GH"/>
</dbReference>
<dbReference type="Pfam" id="PF16990">
    <property type="entry name" value="CBM_35"/>
    <property type="match status" value="1"/>
</dbReference>
<feature type="domain" description="EF-hand" evidence="6">
    <location>
        <begin position="2250"/>
        <end position="2276"/>
    </location>
</feature>
<evidence type="ECO:0000313" key="11">
    <source>
        <dbReference type="Proteomes" id="UP001649230"/>
    </source>
</evidence>
<dbReference type="Gene3D" id="1.10.1330.10">
    <property type="entry name" value="Dockerin domain"/>
    <property type="match status" value="1"/>
</dbReference>
<comment type="similarity">
    <text evidence="1">Belongs to the glycosyl hydrolase 43 family.</text>
</comment>
<proteinExistence type="inferred from homology"/>
<keyword evidence="2 5" id="KW-0732">Signal</keyword>
<dbReference type="InterPro" id="IPR002048">
    <property type="entry name" value="EF_hand_dom"/>
</dbReference>
<dbReference type="Gene3D" id="2.60.120.560">
    <property type="entry name" value="Exo-inulinase, domain 1"/>
    <property type="match status" value="2"/>
</dbReference>
<dbReference type="InterPro" id="IPR036439">
    <property type="entry name" value="Dockerin_dom_sf"/>
</dbReference>
<dbReference type="InterPro" id="IPR018247">
    <property type="entry name" value="EF_Hand_1_Ca_BS"/>
</dbReference>
<dbReference type="SUPFAM" id="SSF63446">
    <property type="entry name" value="Type I dockerin domain"/>
    <property type="match status" value="1"/>
</dbReference>
<dbReference type="Gene3D" id="2.60.40.1080">
    <property type="match status" value="3"/>
</dbReference>
<evidence type="ECO:0000256" key="2">
    <source>
        <dbReference type="ARBA" id="ARBA00022729"/>
    </source>
</evidence>
<dbReference type="CDD" id="cd18820">
    <property type="entry name" value="GH43_LbAraf43-like"/>
    <property type="match status" value="1"/>
</dbReference>
<dbReference type="SUPFAM" id="SSF49384">
    <property type="entry name" value="Carbohydrate-binding domain"/>
    <property type="match status" value="1"/>
</dbReference>
<dbReference type="SUPFAM" id="SSF51445">
    <property type="entry name" value="(Trans)glycosidases"/>
    <property type="match status" value="1"/>
</dbReference>
<dbReference type="Pfam" id="PF06439">
    <property type="entry name" value="3keto-disac_hyd"/>
    <property type="match status" value="2"/>
</dbReference>
<accession>A0ABY3SLI6</accession>
<dbReference type="PROSITE" id="PS00448">
    <property type="entry name" value="CLOS_CELLULOSOME_RPT"/>
    <property type="match status" value="1"/>
</dbReference>
<dbReference type="InterPro" id="IPR041542">
    <property type="entry name" value="GH43_C2"/>
</dbReference>
<dbReference type="Pfam" id="PF02368">
    <property type="entry name" value="Big_2"/>
    <property type="match status" value="3"/>
</dbReference>
<dbReference type="SMART" id="SM00758">
    <property type="entry name" value="PA14"/>
    <property type="match status" value="1"/>
</dbReference>
<dbReference type="CDD" id="cd08547">
    <property type="entry name" value="Type_II_cohesin"/>
    <property type="match status" value="1"/>
</dbReference>
<name>A0ABY3SLI6_9BACL</name>
<dbReference type="InterPro" id="IPR008979">
    <property type="entry name" value="Galactose-bd-like_sf"/>
</dbReference>
<dbReference type="InterPro" id="IPR002105">
    <property type="entry name" value="Dockerin_1_rpt"/>
</dbReference>
<dbReference type="Gene3D" id="3.20.20.80">
    <property type="entry name" value="Glycosidases"/>
    <property type="match status" value="1"/>
</dbReference>
<dbReference type="InterPro" id="IPR011658">
    <property type="entry name" value="PA14_dom"/>
</dbReference>
<sequence length="2276" mass="246837">MKPLSVIRSKRMRSAWICTLVASMAISLSPPVLVSAADENPAVFQDDFGDNNYTGWTTYEGTWNAADGALHTNKGAGYKAVADGTNFSNFTYEADISVKDGLNSDNAGLIFRVSNPTNGADNLKGYYAGIGVNNIVQVGRMNNSWTELASIPYKIEQNKTYHMKVEATGSNIEVYINGEHVVSVVDSMFTSGSVGVRSFWVNSTFDNLSVTDTGPVTLPDYDWSWVKGAVFVPTNAVNQVQQWEEYDHDINDRELSYAHAYGINMVRVFMHNLVWKKDPELMKNNLEDFLQLADKYGIKTELVFFDDCWDDHPHLGPQLPPRYGVHNSRWMEGPGDDIKANYAANKQDLKDYVQGIVNAHLDDPRIAFWNIYNEPSNGESGLMNTVTKQLMNDARMWIKDTGSKIPVSSTAGNFSGGPFSDFITWHPYDASYPLPYGASRQVLADEAMNRLNQSVPGIVEHYGNKGVGYVMWEFGIGRDNTRFPWGTDVNPATSEPAVPFHGIVYPDGHPWDVNDVKAITGDAYDTLPVYRVQYYKDEQFTDLAKTSITPRIDFDLGDEKGTGSPDASAGIAEDHFSVRWAGTVQPSETGAYTIYADSDNIAKVWVGDTLVVDKASNTREEASGSIELIGGKTQPVRVEYVHGTGNSSLHVRWSGPGLPKQAMLPIYSGKSVESIAIKPASVNLKVDESLQLQPEFTPVDAANQEVTWSSSNPGIASVDEHGKVTGNNEGSVTITATSKDGGFTATSQISVAASTMFKNPIVSATAADPSIVFKDGYYYYVKSDKDASILIAKAKRLQDIGSVPRVTVYTPPSGTKYSKEVWAPELQFIDGKWYIYFAADDGTNDHHRMYVLEADSDDPQGTYTLKGKISDATDKWAIDGTVLVKDDNSKYFVWSGWEGDTNVKQNIYIAPMSNPWTISGPRVQISTPDQAWERNGTPYINEGPEVLQKDGKTFIVYSASGSWTDDYNLGMLTNTDGDMLNSASWTKSGPVFSKQPTAYGPGHNTFTKSPDGKEDWIVYHADEVSGGGWGNRSVRAQKFTWNEDGSPNFGIPAAYGSLTEEPSGTPNVARQKLEAENAELGGSAAAVSAANASGGKVAGQLEQAGDDYVQFTVNVPEAGTYTLISMADNASNSGAEAQQDVSVNGGSAQVISYKNYGQNVFAPASMDVQLQAGGNTIRFTKKTNDARIDYIVVDPLENDGTGKPVTSLVLDKSSLTLQNGEKGTLTASLKPLQGTDKRVTYVSSNPDIASVSLASTDTATGSTTLTVEGKQVGTAEIRVVSAVNGSLIASSTVTVRGLPAEPDLSKFTVDSFDSNQLDSAWSIFQESASNWSLTKNPGSLTIHTTATDVYQDNNSQNNVFLRDPGSNDFEIVTKVTAPIGLNHQQAGLFVWQDADNFVKLGHVWANGKIIETAYELNRVYQKPGNYAPHPGGDTMTLKIKKLGNVYTTYYWDGYQWIQASDPVTANLNSIKIGLYANNIVANNDPIDAKFEYFAVRPINGGVDLDQKALTLQVGENAQLHNNGASGDDVIWTSANPDVATVSSTGLVEAKSAGRTVIEAASEDGTYHSESVVTVPSSNPLPDVLYTNDFSGSAAQGWTTYGGAWSMTDGSYKVNKGAGYKSVLTDKSFTDFVLEGDVQITSGDEAGLIFRTNNEAEGANAFNGYYVGINAATQSAVLGQMTKGTWTEIASRKLPIMAGQWYHLKVVADGAHLQVFVNDNPLNLAPYPKFDLLESSHLSTGHIGLRTSNADAMFDNIKISSYKDTVTGPTYTNSIVADIADPFVLHHDGMYYLYGTNTSQDPNAPKGFKVYTSKDLVNWQEQSELALKLGDVWGTSGFWAPEVVEKDGTFYMYYVANERLGVATSASPLGPFVQDVKQPIHPDTPEIDAHVFTDDDGKRYLYFVRFNQGNEIWAAELNDDMKTIKEDTLKFVFRATQEWELSQKQPVASINEGPFMIKHNGTYYLTYSGNHFESPDYGVGYATAPTPMGPWTKYTYNPIMKSNLVVPGAGHHSLVESPDGKELFMVYHTHLKPGVTNPRKLAIDRVHFVPQASGPDAMEVWGPTITPQPVPSSDQTEPAEASAVLSGGGTVAPGQSFDLTFGLSHVSVSQSVYAQDVTVTYDPSLYQFVDAVSLKDGVSVVGKTEQTGKVRLLLASIGAGNAVSGDANVLKLQFTAKNMASSASGSIGVSSTISDANGVETELGAVSAAVKIEIVAKPGDMNHDDRISVGDLAIVAAAYGKSSSDPNWSEYQKADVNGDGKVDLLDLAEVARRMFLE</sequence>
<dbReference type="Pfam" id="PF17851">
    <property type="entry name" value="GH43_C2"/>
    <property type="match status" value="1"/>
</dbReference>
<dbReference type="InterPro" id="IPR037524">
    <property type="entry name" value="PA14/GLEYA"/>
</dbReference>
<dbReference type="Proteomes" id="UP001649230">
    <property type="component" value="Chromosome"/>
</dbReference>
<dbReference type="Pfam" id="PF04616">
    <property type="entry name" value="Glyco_hydro_43"/>
    <property type="match status" value="2"/>
</dbReference>
<feature type="domain" description="CBM6" evidence="7">
    <location>
        <begin position="1071"/>
        <end position="1194"/>
    </location>
</feature>
<dbReference type="InterPro" id="IPR005084">
    <property type="entry name" value="CBM6"/>
</dbReference>
<dbReference type="Gene3D" id="2.60.120.260">
    <property type="entry name" value="Galactose-binding domain-like"/>
    <property type="match status" value="1"/>
</dbReference>
<dbReference type="Pfam" id="PF07691">
    <property type="entry name" value="PA14"/>
    <property type="match status" value="1"/>
</dbReference>
<dbReference type="PROSITE" id="PS51820">
    <property type="entry name" value="PA14"/>
    <property type="match status" value="1"/>
</dbReference>
<dbReference type="SUPFAM" id="SSF49373">
    <property type="entry name" value="Invasin/intimin cell-adhesion fragments"/>
    <property type="match status" value="2"/>
</dbReference>
<evidence type="ECO:0000256" key="3">
    <source>
        <dbReference type="ARBA" id="ARBA00022801"/>
    </source>
</evidence>